<organism evidence="3 4">
    <name type="scientific">Hwanghaeella grinnelliae</name>
    <dbReference type="NCBI Taxonomy" id="2500179"/>
    <lineage>
        <taxon>Bacteria</taxon>
        <taxon>Pseudomonadati</taxon>
        <taxon>Pseudomonadota</taxon>
        <taxon>Alphaproteobacteria</taxon>
        <taxon>Rhodospirillales</taxon>
        <taxon>Rhodospirillaceae</taxon>
        <taxon>Hwanghaeella</taxon>
    </lineage>
</organism>
<dbReference type="GO" id="GO:0008168">
    <property type="term" value="F:methyltransferase activity"/>
    <property type="evidence" value="ECO:0007669"/>
    <property type="project" value="UniProtKB-KW"/>
</dbReference>
<dbReference type="Pfam" id="PF08242">
    <property type="entry name" value="Methyltransf_12"/>
    <property type="match status" value="1"/>
</dbReference>
<evidence type="ECO:0000256" key="1">
    <source>
        <dbReference type="SAM" id="MobiDB-lite"/>
    </source>
</evidence>
<keyword evidence="4" id="KW-1185">Reference proteome</keyword>
<gene>
    <name evidence="3" type="ORF">EOI86_14105</name>
</gene>
<protein>
    <submittedName>
        <fullName evidence="3">Class I SAM-dependent methyltransferase</fullName>
    </submittedName>
</protein>
<dbReference type="CDD" id="cd02440">
    <property type="entry name" value="AdoMet_MTases"/>
    <property type="match status" value="1"/>
</dbReference>
<dbReference type="AlphaFoldDB" id="A0A3S2WRR3"/>
<dbReference type="SUPFAM" id="SSF53335">
    <property type="entry name" value="S-adenosyl-L-methionine-dependent methyltransferases"/>
    <property type="match status" value="1"/>
</dbReference>
<accession>A0A3S2WRR3</accession>
<dbReference type="Proteomes" id="UP000287447">
    <property type="component" value="Unassembled WGS sequence"/>
</dbReference>
<feature type="domain" description="Methyltransferase type 12" evidence="2">
    <location>
        <begin position="58"/>
        <end position="155"/>
    </location>
</feature>
<dbReference type="EMBL" id="SADE01000002">
    <property type="protein sequence ID" value="RVU36340.1"/>
    <property type="molecule type" value="Genomic_DNA"/>
</dbReference>
<evidence type="ECO:0000259" key="2">
    <source>
        <dbReference type="Pfam" id="PF08242"/>
    </source>
</evidence>
<dbReference type="InterPro" id="IPR013217">
    <property type="entry name" value="Methyltransf_12"/>
</dbReference>
<dbReference type="RefSeq" id="WP_127765816.1">
    <property type="nucleotide sequence ID" value="NZ_SADE01000002.1"/>
</dbReference>
<name>A0A3S2WRR3_9PROT</name>
<sequence>MCADQVRDQYEEFPYPTRDPADERRRLITGSPSHLAEINHYIFGGRLDFAQPFRALIAGGGTGDAAIMLAQHLSDADVPAEVVYLDLSTASRAITEARAKARGLSNIAFYTGSLLDLGHFGEFDYIDCCGVLHHLPVPQEGFASLARALKPNGGLGLMVYGELGRTGVYDAQAMLRDLTREGESGADKVALAHKLLAALPPSNRLRRNPLIGDHLSTDAGLYDLLLHSQDRAYRVPDLVAEIETAGMRVASFIEPSRYDPALYLHDKAVLQRLDRMGLEDRAGFAELLAGNMKKHIVYCVRRENEAETVAAPKGPGAIPVLRDAPGPEFAKNMPPGAAFTASLDGLEFSMPLPPLARDILLLCDGNHSLDEIRKSLPGAPDWFRFKPQFDAVYKALNGFNKMLLRFPVN</sequence>
<reference evidence="4" key="1">
    <citation type="submission" date="2019-01" db="EMBL/GenBank/DDBJ databases">
        <title>Gri0909 isolated from a small marine red alga.</title>
        <authorList>
            <person name="Kim J."/>
            <person name="Jeong S.E."/>
            <person name="Jeon C.O."/>
        </authorList>
    </citation>
    <scope>NUCLEOTIDE SEQUENCE [LARGE SCALE GENOMIC DNA]</scope>
    <source>
        <strain evidence="4">Gri0909</strain>
    </source>
</reference>
<feature type="region of interest" description="Disordered" evidence="1">
    <location>
        <begin position="1"/>
        <end position="23"/>
    </location>
</feature>
<dbReference type="GO" id="GO:0032259">
    <property type="term" value="P:methylation"/>
    <property type="evidence" value="ECO:0007669"/>
    <property type="project" value="UniProtKB-KW"/>
</dbReference>
<dbReference type="OrthoDB" id="649979at2"/>
<dbReference type="Gene3D" id="3.40.50.150">
    <property type="entry name" value="Vaccinia Virus protein VP39"/>
    <property type="match status" value="1"/>
</dbReference>
<keyword evidence="3" id="KW-0489">Methyltransferase</keyword>
<keyword evidence="3" id="KW-0808">Transferase</keyword>
<dbReference type="InterPro" id="IPR029063">
    <property type="entry name" value="SAM-dependent_MTases_sf"/>
</dbReference>
<comment type="caution">
    <text evidence="3">The sequence shown here is derived from an EMBL/GenBank/DDBJ whole genome shotgun (WGS) entry which is preliminary data.</text>
</comment>
<evidence type="ECO:0000313" key="4">
    <source>
        <dbReference type="Proteomes" id="UP000287447"/>
    </source>
</evidence>
<evidence type="ECO:0000313" key="3">
    <source>
        <dbReference type="EMBL" id="RVU36340.1"/>
    </source>
</evidence>
<proteinExistence type="predicted"/>
<feature type="compositionally biased region" description="Basic and acidic residues" evidence="1">
    <location>
        <begin position="1"/>
        <end position="10"/>
    </location>
</feature>